<feature type="region of interest" description="Disordered" evidence="1">
    <location>
        <begin position="115"/>
        <end position="191"/>
    </location>
</feature>
<dbReference type="EMBL" id="CP015054">
    <property type="protein sequence ID" value="QGN13607.1"/>
    <property type="molecule type" value="Genomic_DNA"/>
</dbReference>
<dbReference type="PANTHER" id="PTHR23149:SF26">
    <property type="entry name" value="PROTEIN TMA23"/>
    <property type="match status" value="1"/>
</dbReference>
<dbReference type="InterPro" id="IPR050656">
    <property type="entry name" value="PINX1"/>
</dbReference>
<feature type="compositionally biased region" description="Basic residues" evidence="1">
    <location>
        <begin position="152"/>
        <end position="166"/>
    </location>
</feature>
<evidence type="ECO:0000313" key="3">
    <source>
        <dbReference type="Proteomes" id="UP000422736"/>
    </source>
</evidence>
<gene>
    <name evidence="2" type="primary">TMA23</name>
    <name evidence="2" type="ORF">FIM1_249</name>
</gene>
<sequence length="191" mass="21923">MDSKGYLKSYGWEEGEALRHGGLKKPILVKHKKDKKGLGCAPGNDDSEAWWERLFDGQLRGLDVQTGSNGISFKQSEVIASSVSKSESPLYKWFVRGEVLKGTIEIKLPNEDKSSVVKVTELAEKDTNKKEKKKTKKEKKEKKKEKSDKSKKSSKHKSKDKKHKSKYKVEKDRSHHKSDKKHKKKSKKKEE</sequence>
<dbReference type="PANTHER" id="PTHR23149">
    <property type="entry name" value="G PATCH DOMAIN CONTAINING PROTEIN"/>
    <property type="match status" value="1"/>
</dbReference>
<keyword evidence="3" id="KW-1185">Reference proteome</keyword>
<organism evidence="2 3">
    <name type="scientific">Kluyveromyces marxianus</name>
    <name type="common">Yeast</name>
    <name type="synonym">Candida kefyr</name>
    <dbReference type="NCBI Taxonomy" id="4911"/>
    <lineage>
        <taxon>Eukaryota</taxon>
        <taxon>Fungi</taxon>
        <taxon>Dikarya</taxon>
        <taxon>Ascomycota</taxon>
        <taxon>Saccharomycotina</taxon>
        <taxon>Saccharomycetes</taxon>
        <taxon>Saccharomycetales</taxon>
        <taxon>Saccharomycetaceae</taxon>
        <taxon>Kluyveromyces</taxon>
    </lineage>
</organism>
<feature type="compositionally biased region" description="Basic and acidic residues" evidence="1">
    <location>
        <begin position="115"/>
        <end position="129"/>
    </location>
</feature>
<proteinExistence type="predicted"/>
<dbReference type="Proteomes" id="UP000422736">
    <property type="component" value="Chromosome 1"/>
</dbReference>
<reference evidence="2 3" key="1">
    <citation type="submission" date="2016-03" db="EMBL/GenBank/DDBJ databases">
        <title>How can Kluyveromyces marxianus grow so fast - potential evolutionary course in Saccharomyces Complex revealed by comparative genomics.</title>
        <authorList>
            <person name="Mo W."/>
            <person name="Lu W."/>
            <person name="Yang X."/>
            <person name="Qi J."/>
            <person name="Lv H."/>
        </authorList>
    </citation>
    <scope>NUCLEOTIDE SEQUENCE [LARGE SCALE GENOMIC DNA]</scope>
    <source>
        <strain evidence="2 3">FIM1</strain>
    </source>
</reference>
<feature type="compositionally biased region" description="Basic residues" evidence="1">
    <location>
        <begin position="130"/>
        <end position="143"/>
    </location>
</feature>
<evidence type="ECO:0000256" key="1">
    <source>
        <dbReference type="SAM" id="MobiDB-lite"/>
    </source>
</evidence>
<evidence type="ECO:0000313" key="2">
    <source>
        <dbReference type="EMBL" id="QGN13607.1"/>
    </source>
</evidence>
<name>A0ABX6ENY3_KLUMA</name>
<reference evidence="2 3" key="2">
    <citation type="submission" date="2019-11" db="EMBL/GenBank/DDBJ databases">
        <authorList>
            <person name="Lu H."/>
        </authorList>
    </citation>
    <scope>NUCLEOTIDE SEQUENCE [LARGE SCALE GENOMIC DNA]</scope>
    <source>
        <strain evidence="2 3">FIM1</strain>
    </source>
</reference>
<accession>A0ABX6ENY3</accession>
<protein>
    <submittedName>
        <fullName evidence="2">Protein TMA23</fullName>
    </submittedName>
</protein>
<feature type="compositionally biased region" description="Basic residues" evidence="1">
    <location>
        <begin position="174"/>
        <end position="191"/>
    </location>
</feature>